<sequence length="116" mass="13238">MAGMSILNGSYGHPYKPLVNPKRVSLETRLFQRLDDEMAQADRTYSEVIDLLRVNRRVFEPAFLPRKMMCEATDAPRHHMIFDVLFGLRAHLGAIRSVVMPIRLLQMSGRNGKGVI</sequence>
<gene>
    <name evidence="1" type="ORF">SAMN04488117_1106</name>
</gene>
<accession>A0A1G7QN79</accession>
<dbReference type="Proteomes" id="UP000182284">
    <property type="component" value="Unassembled WGS sequence"/>
</dbReference>
<organism evidence="1 2">
    <name type="scientific">Celeribacter baekdonensis</name>
    <dbReference type="NCBI Taxonomy" id="875171"/>
    <lineage>
        <taxon>Bacteria</taxon>
        <taxon>Pseudomonadati</taxon>
        <taxon>Pseudomonadota</taxon>
        <taxon>Alphaproteobacteria</taxon>
        <taxon>Rhodobacterales</taxon>
        <taxon>Roseobacteraceae</taxon>
        <taxon>Celeribacter</taxon>
    </lineage>
</organism>
<dbReference type="EMBL" id="FNBL01000010">
    <property type="protein sequence ID" value="SDF99966.1"/>
    <property type="molecule type" value="Genomic_DNA"/>
</dbReference>
<name>A0A1G7QN79_9RHOB</name>
<protein>
    <submittedName>
        <fullName evidence="1">Uncharacterized protein</fullName>
    </submittedName>
</protein>
<evidence type="ECO:0000313" key="1">
    <source>
        <dbReference type="EMBL" id="SDF99966.1"/>
    </source>
</evidence>
<evidence type="ECO:0000313" key="2">
    <source>
        <dbReference type="Proteomes" id="UP000182284"/>
    </source>
</evidence>
<dbReference type="AlphaFoldDB" id="A0A1G7QN79"/>
<reference evidence="1 2" key="1">
    <citation type="submission" date="2016-10" db="EMBL/GenBank/DDBJ databases">
        <authorList>
            <person name="de Groot N.N."/>
        </authorList>
    </citation>
    <scope>NUCLEOTIDE SEQUENCE [LARGE SCALE GENOMIC DNA]</scope>
    <source>
        <strain evidence="1 2">DSM 27375</strain>
    </source>
</reference>
<proteinExistence type="predicted"/>